<dbReference type="InterPro" id="IPR004665">
    <property type="entry name" value="Term_rho"/>
</dbReference>
<name>A0A6J7S669_9ZZZZ</name>
<sequence>MSVFSRDALEGSPLADLHAIASELGIEGFRRMRKADLVKAIIIDQGGDPGPDPEPEPVDEDGADEATEKPARSRSRRSGSGSSGGSRSGGRESGSSRGGSSRSEGGRSGGRGGSRSERGADGTETDVEGTIEVLGNGSAFVRVKPPGQSDDDVYVSAAQVRRCELKSGDKVAGPARPARRSERYPSLVRVVTINGSSADEVSVGTPFDKLEAGFPTKRIGFSSRSSTLKTIASSAPFGRGSRVSVVGPFASGRSTTLRMLAAELAAIEDIELSVVLAGVRPEERAEWVAAGIEPAAVETLSASGDSQAKAIDRAIESARKVTAKGGHSAVVVDSLDDLDSHSARKVLAAARSVPGAGSLTVIAASREPLGGETTLIYLISQDGGKIGDPAVDKAKSKTLRSNLLSA</sequence>
<dbReference type="GO" id="GO:0005524">
    <property type="term" value="F:ATP binding"/>
    <property type="evidence" value="ECO:0007669"/>
    <property type="project" value="InterPro"/>
</dbReference>
<dbReference type="PROSITE" id="PS51856">
    <property type="entry name" value="RHO_RNA_BD"/>
    <property type="match status" value="1"/>
</dbReference>
<organism evidence="3">
    <name type="scientific">freshwater metagenome</name>
    <dbReference type="NCBI Taxonomy" id="449393"/>
    <lineage>
        <taxon>unclassified sequences</taxon>
        <taxon>metagenomes</taxon>
        <taxon>ecological metagenomes</taxon>
    </lineage>
</organism>
<feature type="compositionally biased region" description="Gly residues" evidence="1">
    <location>
        <begin position="81"/>
        <end position="92"/>
    </location>
</feature>
<dbReference type="InterPro" id="IPR027417">
    <property type="entry name" value="P-loop_NTPase"/>
</dbReference>
<dbReference type="EMBL" id="CAFBPX010000172">
    <property type="protein sequence ID" value="CAB5036491.1"/>
    <property type="molecule type" value="Genomic_DNA"/>
</dbReference>
<dbReference type="SUPFAM" id="SSF50249">
    <property type="entry name" value="Nucleic acid-binding proteins"/>
    <property type="match status" value="1"/>
</dbReference>
<dbReference type="SUPFAM" id="SSF52540">
    <property type="entry name" value="P-loop containing nucleoside triphosphate hydrolases"/>
    <property type="match status" value="1"/>
</dbReference>
<reference evidence="3" key="1">
    <citation type="submission" date="2020-05" db="EMBL/GenBank/DDBJ databases">
        <authorList>
            <person name="Chiriac C."/>
            <person name="Salcher M."/>
            <person name="Ghai R."/>
            <person name="Kavagutti S V."/>
        </authorList>
    </citation>
    <scope>NUCLEOTIDE SEQUENCE</scope>
</reference>
<dbReference type="Pfam" id="PF07498">
    <property type="entry name" value="Rho_N"/>
    <property type="match status" value="1"/>
</dbReference>
<feature type="region of interest" description="Disordered" evidence="1">
    <location>
        <begin position="43"/>
        <end position="128"/>
    </location>
</feature>
<accession>A0A6J7S669</accession>
<dbReference type="InterPro" id="IPR011113">
    <property type="entry name" value="Rho_RNA-bd"/>
</dbReference>
<dbReference type="GO" id="GO:0008186">
    <property type="term" value="F:ATP-dependent activity, acting on RNA"/>
    <property type="evidence" value="ECO:0007669"/>
    <property type="project" value="InterPro"/>
</dbReference>
<dbReference type="InterPro" id="IPR011112">
    <property type="entry name" value="Rho-like_N"/>
</dbReference>
<dbReference type="Gene3D" id="1.10.720.10">
    <property type="match status" value="1"/>
</dbReference>
<dbReference type="PANTHER" id="PTHR46425:SF1">
    <property type="entry name" value="TRANSCRIPTION TERMINATION FACTOR RHO"/>
    <property type="match status" value="1"/>
</dbReference>
<dbReference type="SMART" id="SM00959">
    <property type="entry name" value="Rho_N"/>
    <property type="match status" value="1"/>
</dbReference>
<dbReference type="GO" id="GO:0003723">
    <property type="term" value="F:RNA binding"/>
    <property type="evidence" value="ECO:0007669"/>
    <property type="project" value="InterPro"/>
</dbReference>
<gene>
    <name evidence="3" type="ORF">UFOPK4175_00939</name>
</gene>
<dbReference type="Gene3D" id="2.40.50.140">
    <property type="entry name" value="Nucleic acid-binding proteins"/>
    <property type="match status" value="1"/>
</dbReference>
<dbReference type="InterPro" id="IPR036269">
    <property type="entry name" value="Rho_N_sf"/>
</dbReference>
<dbReference type="Gene3D" id="3.40.50.300">
    <property type="entry name" value="P-loop containing nucleotide triphosphate hydrolases"/>
    <property type="match status" value="1"/>
</dbReference>
<dbReference type="Pfam" id="PF07497">
    <property type="entry name" value="Rho_RNA_bind"/>
    <property type="match status" value="1"/>
</dbReference>
<proteinExistence type="predicted"/>
<protein>
    <submittedName>
        <fullName evidence="3">Unannotated protein</fullName>
    </submittedName>
</protein>
<evidence type="ECO:0000256" key="1">
    <source>
        <dbReference type="SAM" id="MobiDB-lite"/>
    </source>
</evidence>
<feature type="compositionally biased region" description="Acidic residues" evidence="1">
    <location>
        <begin position="51"/>
        <end position="65"/>
    </location>
</feature>
<dbReference type="AlphaFoldDB" id="A0A6J7S669"/>
<dbReference type="PANTHER" id="PTHR46425">
    <property type="entry name" value="TRANSCRIPTION TERMINATION FACTOR RHO"/>
    <property type="match status" value="1"/>
</dbReference>
<evidence type="ECO:0000259" key="2">
    <source>
        <dbReference type="PROSITE" id="PS51856"/>
    </source>
</evidence>
<dbReference type="GO" id="GO:0006353">
    <property type="term" value="P:DNA-templated transcription termination"/>
    <property type="evidence" value="ECO:0007669"/>
    <property type="project" value="InterPro"/>
</dbReference>
<feature type="compositionally biased region" description="Low complexity" evidence="1">
    <location>
        <begin position="93"/>
        <end position="103"/>
    </location>
</feature>
<feature type="domain" description="Rho RNA-BD" evidence="2">
    <location>
        <begin position="124"/>
        <end position="197"/>
    </location>
</feature>
<evidence type="ECO:0000313" key="3">
    <source>
        <dbReference type="EMBL" id="CAB5036491.1"/>
    </source>
</evidence>
<dbReference type="InterPro" id="IPR012340">
    <property type="entry name" value="NA-bd_OB-fold"/>
</dbReference>
<dbReference type="SUPFAM" id="SSF68912">
    <property type="entry name" value="Rho N-terminal domain-like"/>
    <property type="match status" value="1"/>
</dbReference>